<accession>A0A915LA98</accession>
<dbReference type="AlphaFoldDB" id="A0A915LA98"/>
<evidence type="ECO:0000313" key="2">
    <source>
        <dbReference type="WBParaSite" id="nRc.2.0.1.t48050-RA"/>
    </source>
</evidence>
<sequence>MEFKFGKYMVKCVILDDDSSDQCIIGTNFLTNPNINAMLNFKEKFLEIQNIKMSFKMF</sequence>
<keyword evidence="1" id="KW-1185">Reference proteome</keyword>
<protein>
    <submittedName>
        <fullName evidence="2">Uncharacterized protein</fullName>
    </submittedName>
</protein>
<reference evidence="2" key="1">
    <citation type="submission" date="2022-11" db="UniProtKB">
        <authorList>
            <consortium name="WormBaseParasite"/>
        </authorList>
    </citation>
    <scope>IDENTIFICATION</scope>
</reference>
<evidence type="ECO:0000313" key="1">
    <source>
        <dbReference type="Proteomes" id="UP000887565"/>
    </source>
</evidence>
<dbReference type="WBParaSite" id="nRc.2.0.1.t48050-RA">
    <property type="protein sequence ID" value="nRc.2.0.1.t48050-RA"/>
    <property type="gene ID" value="nRc.2.0.1.g48050"/>
</dbReference>
<proteinExistence type="predicted"/>
<dbReference type="Proteomes" id="UP000887565">
    <property type="component" value="Unplaced"/>
</dbReference>
<organism evidence="1 2">
    <name type="scientific">Romanomermis culicivorax</name>
    <name type="common">Nematode worm</name>
    <dbReference type="NCBI Taxonomy" id="13658"/>
    <lineage>
        <taxon>Eukaryota</taxon>
        <taxon>Metazoa</taxon>
        <taxon>Ecdysozoa</taxon>
        <taxon>Nematoda</taxon>
        <taxon>Enoplea</taxon>
        <taxon>Dorylaimia</taxon>
        <taxon>Mermithida</taxon>
        <taxon>Mermithoidea</taxon>
        <taxon>Mermithidae</taxon>
        <taxon>Romanomermis</taxon>
    </lineage>
</organism>
<name>A0A915LA98_ROMCU</name>